<feature type="compositionally biased region" description="Pro residues" evidence="1">
    <location>
        <begin position="1"/>
        <end position="11"/>
    </location>
</feature>
<reference evidence="3" key="1">
    <citation type="journal article" date="2019" name="Int. J. Syst. Evol. Microbiol.">
        <title>The Global Catalogue of Microorganisms (GCM) 10K type strain sequencing project: providing services to taxonomists for standard genome sequencing and annotation.</title>
        <authorList>
            <consortium name="The Broad Institute Genomics Platform"/>
            <consortium name="The Broad Institute Genome Sequencing Center for Infectious Disease"/>
            <person name="Wu L."/>
            <person name="Ma J."/>
        </authorList>
    </citation>
    <scope>NUCLEOTIDE SEQUENCE [LARGE SCALE GENOMIC DNA]</scope>
    <source>
        <strain evidence="3">JCM 18055</strain>
    </source>
</reference>
<evidence type="ECO:0000313" key="2">
    <source>
        <dbReference type="EMBL" id="GAA4678802.1"/>
    </source>
</evidence>
<comment type="caution">
    <text evidence="2">The sequence shown here is derived from an EMBL/GenBank/DDBJ whole genome shotgun (WGS) entry which is preliminary data.</text>
</comment>
<dbReference type="EMBL" id="BAABIC010000003">
    <property type="protein sequence ID" value="GAA4678802.1"/>
    <property type="molecule type" value="Genomic_DNA"/>
</dbReference>
<protein>
    <submittedName>
        <fullName evidence="2">Uncharacterized protein</fullName>
    </submittedName>
</protein>
<name>A0ABP8W1I9_9PSEU</name>
<organism evidence="2 3">
    <name type="scientific">Pseudonocardia yuanmonensis</name>
    <dbReference type="NCBI Taxonomy" id="1095914"/>
    <lineage>
        <taxon>Bacteria</taxon>
        <taxon>Bacillati</taxon>
        <taxon>Actinomycetota</taxon>
        <taxon>Actinomycetes</taxon>
        <taxon>Pseudonocardiales</taxon>
        <taxon>Pseudonocardiaceae</taxon>
        <taxon>Pseudonocardia</taxon>
    </lineage>
</organism>
<evidence type="ECO:0000313" key="3">
    <source>
        <dbReference type="Proteomes" id="UP001500325"/>
    </source>
</evidence>
<dbReference type="Proteomes" id="UP001500325">
    <property type="component" value="Unassembled WGS sequence"/>
</dbReference>
<feature type="region of interest" description="Disordered" evidence="1">
    <location>
        <begin position="1"/>
        <end position="20"/>
    </location>
</feature>
<proteinExistence type="predicted"/>
<keyword evidence="3" id="KW-1185">Reference proteome</keyword>
<gene>
    <name evidence="2" type="ORF">GCM10023215_09710</name>
</gene>
<sequence length="56" mass="5584">MTAGPPGPLPGPGGRSPGAAPIEVNAYVGTPIVSGDGRLFGHGLRLRRLPAARRAA</sequence>
<evidence type="ECO:0000256" key="1">
    <source>
        <dbReference type="SAM" id="MobiDB-lite"/>
    </source>
</evidence>
<accession>A0ABP8W1I9</accession>